<evidence type="ECO:0000256" key="9">
    <source>
        <dbReference type="ARBA" id="ARBA00023141"/>
    </source>
</evidence>
<dbReference type="PROSITE" id="PS00788">
    <property type="entry name" value="CHORISMATE_SYNTHASE_2"/>
    <property type="match status" value="1"/>
</dbReference>
<reference evidence="13 14" key="1">
    <citation type="submission" date="2007-03" db="EMBL/GenBank/DDBJ databases">
        <authorList>
            <person name="Fulton L."/>
            <person name="Clifton S."/>
            <person name="Fulton B."/>
            <person name="Xu J."/>
            <person name="Minx P."/>
            <person name="Pepin K.H."/>
            <person name="Johnson M."/>
            <person name="Thiruvilangam P."/>
            <person name="Bhonagiri V."/>
            <person name="Nash W.E."/>
            <person name="Mardis E.R."/>
            <person name="Wilson R.K."/>
        </authorList>
    </citation>
    <scope>NUCLEOTIDE SEQUENCE [LARGE SCALE GENOMIC DNA]</scope>
    <source>
        <strain evidence="13 14">ATCC 29174</strain>
    </source>
</reference>
<keyword evidence="5 11" id="KW-0285">Flavoprotein</keyword>
<proteinExistence type="inferred from homology"/>
<evidence type="ECO:0000256" key="3">
    <source>
        <dbReference type="ARBA" id="ARBA00013036"/>
    </source>
</evidence>
<dbReference type="FunFam" id="3.60.150.10:FF:000002">
    <property type="entry name" value="Chorismate synthase"/>
    <property type="match status" value="1"/>
</dbReference>
<evidence type="ECO:0000256" key="7">
    <source>
        <dbReference type="ARBA" id="ARBA00022827"/>
    </source>
</evidence>
<protein>
    <recommendedName>
        <fullName evidence="3 11">Chorismate synthase</fullName>
        <shortName evidence="11">CS</shortName>
        <ecNumber evidence="3 11">4.2.3.5</ecNumber>
    </recommendedName>
    <alternativeName>
        <fullName evidence="11">5-enolpyruvylshikimate-3-phosphate phospholyase</fullName>
    </alternativeName>
</protein>
<dbReference type="CDD" id="cd07304">
    <property type="entry name" value="Chorismate_synthase"/>
    <property type="match status" value="1"/>
</dbReference>
<dbReference type="PANTHER" id="PTHR21085">
    <property type="entry name" value="CHORISMATE SYNTHASE"/>
    <property type="match status" value="1"/>
</dbReference>
<evidence type="ECO:0000256" key="11">
    <source>
        <dbReference type="HAMAP-Rule" id="MF_00300"/>
    </source>
</evidence>
<evidence type="ECO:0000256" key="12">
    <source>
        <dbReference type="RuleBase" id="RU000605"/>
    </source>
</evidence>
<dbReference type="InterPro" id="IPR035904">
    <property type="entry name" value="Chorismate_synth_AroC_sf"/>
</dbReference>
<dbReference type="EC" id="4.2.3.5" evidence="3 11"/>
<comment type="catalytic activity">
    <reaction evidence="11 12">
        <text>5-O-(1-carboxyvinyl)-3-phosphoshikimate = chorismate + phosphate</text>
        <dbReference type="Rhea" id="RHEA:21020"/>
        <dbReference type="ChEBI" id="CHEBI:29748"/>
        <dbReference type="ChEBI" id="CHEBI:43474"/>
        <dbReference type="ChEBI" id="CHEBI:57701"/>
        <dbReference type="EC" id="4.2.3.5"/>
    </reaction>
</comment>
<evidence type="ECO:0000256" key="10">
    <source>
        <dbReference type="ARBA" id="ARBA00023239"/>
    </source>
</evidence>
<feature type="binding site" evidence="11">
    <location>
        <begin position="140"/>
        <end position="142"/>
    </location>
    <ligand>
        <name>FMN</name>
        <dbReference type="ChEBI" id="CHEBI:58210"/>
    </ligand>
</feature>
<dbReference type="GO" id="GO:0010181">
    <property type="term" value="F:FMN binding"/>
    <property type="evidence" value="ECO:0007669"/>
    <property type="project" value="TreeGrafter"/>
</dbReference>
<feature type="binding site" evidence="11">
    <location>
        <begin position="311"/>
        <end position="315"/>
    </location>
    <ligand>
        <name>FMN</name>
        <dbReference type="ChEBI" id="CHEBI:58210"/>
    </ligand>
</feature>
<dbReference type="PROSITE" id="PS00789">
    <property type="entry name" value="CHORISMATE_SYNTHASE_3"/>
    <property type="match status" value="1"/>
</dbReference>
<feature type="binding site" evidence="11">
    <location>
        <position position="63"/>
    </location>
    <ligand>
        <name>NADP(+)</name>
        <dbReference type="ChEBI" id="CHEBI:58349"/>
    </ligand>
</feature>
<dbReference type="SUPFAM" id="SSF103263">
    <property type="entry name" value="Chorismate synthase, AroC"/>
    <property type="match status" value="1"/>
</dbReference>
<keyword evidence="8 11" id="KW-0521">NADP</keyword>
<dbReference type="NCBIfam" id="TIGR00033">
    <property type="entry name" value="aroC"/>
    <property type="match status" value="1"/>
</dbReference>
<feature type="binding site" evidence="11">
    <location>
        <position position="337"/>
    </location>
    <ligand>
        <name>FMN</name>
        <dbReference type="ChEBI" id="CHEBI:58210"/>
    </ligand>
</feature>
<dbReference type="InterPro" id="IPR000453">
    <property type="entry name" value="Chorismate_synth"/>
</dbReference>
<dbReference type="GO" id="GO:0009073">
    <property type="term" value="P:aromatic amino acid family biosynthetic process"/>
    <property type="evidence" value="ECO:0007669"/>
    <property type="project" value="UniProtKB-KW"/>
</dbReference>
<dbReference type="GO" id="GO:0009423">
    <property type="term" value="P:chorismate biosynthetic process"/>
    <property type="evidence" value="ECO:0007669"/>
    <property type="project" value="UniProtKB-UniRule"/>
</dbReference>
<dbReference type="HOGENOM" id="CLU_034547_0_0_9"/>
<dbReference type="GO" id="GO:0008652">
    <property type="term" value="P:amino acid biosynthetic process"/>
    <property type="evidence" value="ECO:0007669"/>
    <property type="project" value="UniProtKB-KW"/>
</dbReference>
<comment type="subunit">
    <text evidence="11">Homotetramer.</text>
</comment>
<dbReference type="NCBIfam" id="NF003793">
    <property type="entry name" value="PRK05382.1"/>
    <property type="match status" value="1"/>
</dbReference>
<dbReference type="Pfam" id="PF01264">
    <property type="entry name" value="Chorismate_synt"/>
    <property type="match status" value="1"/>
</dbReference>
<keyword evidence="7 11" id="KW-0274">FAD</keyword>
<dbReference type="eggNOG" id="COG0082">
    <property type="taxonomic scope" value="Bacteria"/>
</dbReference>
<dbReference type="UniPathway" id="UPA00053">
    <property type="reaction ID" value="UER00090"/>
</dbReference>
<reference evidence="13 14" key="2">
    <citation type="submission" date="2007-04" db="EMBL/GenBank/DDBJ databases">
        <title>Draft genome sequence of Ruminococcus obeum (ATCC 29174).</title>
        <authorList>
            <person name="Sudarsanam P."/>
            <person name="Ley R."/>
            <person name="Guruge J."/>
            <person name="Turnbaugh P.J."/>
            <person name="Mahowald M."/>
            <person name="Liep D."/>
            <person name="Gordon J."/>
        </authorList>
    </citation>
    <scope>NUCLEOTIDE SEQUENCE [LARGE SCALE GENOMIC DNA]</scope>
    <source>
        <strain evidence="13 14">ATCC 29174</strain>
    </source>
</reference>
<comment type="caution">
    <text evidence="13">The sequence shown here is derived from an EMBL/GenBank/DDBJ whole genome shotgun (WGS) entry which is preliminary data.</text>
</comment>
<evidence type="ECO:0000256" key="1">
    <source>
        <dbReference type="ARBA" id="ARBA00005044"/>
    </source>
</evidence>
<comment type="function">
    <text evidence="11">Catalyzes the anti-1,4-elimination of the C-3 phosphate and the C-6 proR hydrogen from 5-enolpyruvylshikimate-3-phosphate (EPSP) to yield chorismate, which is the branch point compound that serves as the starting substrate for the three terminal pathways of aromatic amino acid biosynthesis. This reaction introduces a second double bond into the aromatic ring system.</text>
</comment>
<evidence type="ECO:0000313" key="13">
    <source>
        <dbReference type="EMBL" id="EDM85416.1"/>
    </source>
</evidence>
<evidence type="ECO:0000313" key="14">
    <source>
        <dbReference type="Proteomes" id="UP000006002"/>
    </source>
</evidence>
<keyword evidence="9 11" id="KW-0057">Aromatic amino acid biosynthesis</keyword>
<keyword evidence="4 11" id="KW-0028">Amino-acid biosynthesis</keyword>
<organism evidence="13 14">
    <name type="scientific">Blautia obeum ATCC 29174</name>
    <dbReference type="NCBI Taxonomy" id="411459"/>
    <lineage>
        <taxon>Bacteria</taxon>
        <taxon>Bacillati</taxon>
        <taxon>Bacillota</taxon>
        <taxon>Clostridia</taxon>
        <taxon>Lachnospirales</taxon>
        <taxon>Lachnospiraceae</taxon>
        <taxon>Blautia</taxon>
    </lineage>
</organism>
<dbReference type="Gene3D" id="3.60.150.10">
    <property type="entry name" value="Chorismate synthase AroC"/>
    <property type="match status" value="1"/>
</dbReference>
<evidence type="ECO:0000256" key="5">
    <source>
        <dbReference type="ARBA" id="ARBA00022630"/>
    </source>
</evidence>
<sequence length="379" mass="40847">MLRWTTVIREDSIRLMNKSSFGTHFTVTTWGESHGKALGAVVDGCPAGLSLCEEDIQKFLDRRKPGQSRYTTARKEGDLVEILSGIFEGKTTGTPISLIVRNTDQRSRDYGNIALSYRPGHADYTFDAKYGFRDYRGGGRSSGRETIGRVASGAIASKILETLGISFCTYTKSIGPVSIKKFDSEEINNNAFYMPDADAAARAGAYLEKCMKSQDSAGGVVECRITGVPAGLGSPVFEKLDAVLAQAVMSVGAVKAVEIGDGTEVAHMNGSDDNDGFHFENGQISKTSNHAGGIMGGISDGSEIILRAYIKPTPSISQPQETTTCNGKNISLEIHGRHDPVIVPRAVVVIESMCALAITDALFANMTSRLDYIQKFYTK</sequence>
<comment type="cofactor">
    <cofactor evidence="11 12">
        <name>FMNH2</name>
        <dbReference type="ChEBI" id="CHEBI:57618"/>
    </cofactor>
    <text evidence="11 12">Reduced FMN (FMNH(2)).</text>
</comment>
<dbReference type="Proteomes" id="UP000006002">
    <property type="component" value="Unassembled WGS sequence"/>
</dbReference>
<comment type="caution">
    <text evidence="11">Lacks conserved residue(s) required for the propagation of feature annotation.</text>
</comment>
<dbReference type="EMBL" id="AAVO02000032">
    <property type="protein sequence ID" value="EDM85416.1"/>
    <property type="molecule type" value="Genomic_DNA"/>
</dbReference>
<comment type="pathway">
    <text evidence="1 11 12">Metabolic intermediate biosynthesis; chorismate biosynthesis; chorismate from D-erythrose 4-phosphate and phosphoenolpyruvate: step 7/7.</text>
</comment>
<name>A5ZY93_9FIRM</name>
<dbReference type="AlphaFoldDB" id="A5ZY93"/>
<dbReference type="GO" id="GO:0004107">
    <property type="term" value="F:chorismate synthase activity"/>
    <property type="evidence" value="ECO:0007669"/>
    <property type="project" value="UniProtKB-UniRule"/>
</dbReference>
<evidence type="ECO:0000256" key="4">
    <source>
        <dbReference type="ARBA" id="ARBA00022605"/>
    </source>
</evidence>
<evidence type="ECO:0000256" key="2">
    <source>
        <dbReference type="ARBA" id="ARBA00008014"/>
    </source>
</evidence>
<keyword evidence="10 11" id="KW-0456">Lyase</keyword>
<dbReference type="PIRSF" id="PIRSF001456">
    <property type="entry name" value="Chorismate_synth"/>
    <property type="match status" value="1"/>
</dbReference>
<dbReference type="HAMAP" id="MF_00300">
    <property type="entry name" value="Chorismate_synth"/>
    <property type="match status" value="1"/>
</dbReference>
<evidence type="ECO:0000256" key="6">
    <source>
        <dbReference type="ARBA" id="ARBA00022643"/>
    </source>
</evidence>
<dbReference type="PROSITE" id="PS00787">
    <property type="entry name" value="CHORISMATE_SYNTHASE_1"/>
    <property type="match status" value="1"/>
</dbReference>
<keyword evidence="6 11" id="KW-0288">FMN</keyword>
<accession>A5ZY93</accession>
<feature type="binding site" evidence="11">
    <location>
        <position position="296"/>
    </location>
    <ligand>
        <name>FMN</name>
        <dbReference type="ChEBI" id="CHEBI:58210"/>
    </ligand>
</feature>
<dbReference type="PANTHER" id="PTHR21085:SF0">
    <property type="entry name" value="CHORISMATE SYNTHASE"/>
    <property type="match status" value="1"/>
</dbReference>
<dbReference type="GO" id="GO:0005829">
    <property type="term" value="C:cytosol"/>
    <property type="evidence" value="ECO:0007669"/>
    <property type="project" value="TreeGrafter"/>
</dbReference>
<feature type="binding site" evidence="11">
    <location>
        <position position="69"/>
    </location>
    <ligand>
        <name>NADP(+)</name>
        <dbReference type="ChEBI" id="CHEBI:58349"/>
    </ligand>
</feature>
<dbReference type="InterPro" id="IPR020541">
    <property type="entry name" value="Chorismate_synthase_CS"/>
</dbReference>
<gene>
    <name evidence="11 13" type="primary">aroC</name>
    <name evidence="13" type="ORF">RUMOBE_04001</name>
</gene>
<comment type="similarity">
    <text evidence="2 11 12">Belongs to the chorismate synthase family.</text>
</comment>
<evidence type="ECO:0000256" key="8">
    <source>
        <dbReference type="ARBA" id="ARBA00022857"/>
    </source>
</evidence>